<evidence type="ECO:0000313" key="1">
    <source>
        <dbReference type="EMBL" id="KAG5631241.1"/>
    </source>
</evidence>
<accession>A0A9J6B3F9</accession>
<organism evidence="1 2">
    <name type="scientific">Solanum commersonii</name>
    <name type="common">Commerson's wild potato</name>
    <name type="synonym">Commerson's nightshade</name>
    <dbReference type="NCBI Taxonomy" id="4109"/>
    <lineage>
        <taxon>Eukaryota</taxon>
        <taxon>Viridiplantae</taxon>
        <taxon>Streptophyta</taxon>
        <taxon>Embryophyta</taxon>
        <taxon>Tracheophyta</taxon>
        <taxon>Spermatophyta</taxon>
        <taxon>Magnoliopsida</taxon>
        <taxon>eudicotyledons</taxon>
        <taxon>Gunneridae</taxon>
        <taxon>Pentapetalae</taxon>
        <taxon>asterids</taxon>
        <taxon>lamiids</taxon>
        <taxon>Solanales</taxon>
        <taxon>Solanaceae</taxon>
        <taxon>Solanoideae</taxon>
        <taxon>Solaneae</taxon>
        <taxon>Solanum</taxon>
    </lineage>
</organism>
<dbReference type="Proteomes" id="UP000824120">
    <property type="component" value="Chromosome 1"/>
</dbReference>
<sequence length="125" mass="14611">MILREIFTLVFLPQTEEKNALFVELGVEESLRDETYLPSFLAYSLCICKLDGSWREIFFGGSNLCKHLTWPQGYIHLIKHKCLRKSMSILRSTTMSPYPNKVCECGRYLDKRWKKVLALLTLPSY</sequence>
<dbReference type="EMBL" id="JACXVP010000001">
    <property type="protein sequence ID" value="KAG5631241.1"/>
    <property type="molecule type" value="Genomic_DNA"/>
</dbReference>
<evidence type="ECO:0000313" key="2">
    <source>
        <dbReference type="Proteomes" id="UP000824120"/>
    </source>
</evidence>
<comment type="caution">
    <text evidence="1">The sequence shown here is derived from an EMBL/GenBank/DDBJ whole genome shotgun (WGS) entry which is preliminary data.</text>
</comment>
<reference evidence="1 2" key="1">
    <citation type="submission" date="2020-09" db="EMBL/GenBank/DDBJ databases">
        <title>De no assembly of potato wild relative species, Solanum commersonii.</title>
        <authorList>
            <person name="Cho K."/>
        </authorList>
    </citation>
    <scope>NUCLEOTIDE SEQUENCE [LARGE SCALE GENOMIC DNA]</scope>
    <source>
        <strain evidence="1">LZ3.2</strain>
        <tissue evidence="1">Leaf</tissue>
    </source>
</reference>
<gene>
    <name evidence="1" type="ORF">H5410_002958</name>
</gene>
<protein>
    <submittedName>
        <fullName evidence="1">Uncharacterized protein</fullName>
    </submittedName>
</protein>
<dbReference type="AlphaFoldDB" id="A0A9J6B3F9"/>
<name>A0A9J6B3F9_SOLCO</name>
<keyword evidence="2" id="KW-1185">Reference proteome</keyword>
<proteinExistence type="predicted"/>